<comment type="caution">
    <text evidence="2">The sequence shown here is derived from an EMBL/GenBank/DDBJ whole genome shotgun (WGS) entry which is preliminary data.</text>
</comment>
<protein>
    <recommendedName>
        <fullName evidence="1">BHLH domain-containing protein</fullName>
    </recommendedName>
</protein>
<dbReference type="InterPro" id="IPR011598">
    <property type="entry name" value="bHLH_dom"/>
</dbReference>
<sequence>MMKMIIITNLNDRCYALEQEFQKLAVIVPTIPKDQCLSELELIEFVIAYIRQLQQVLSHDQRNEHTSKLTSSIKSSILPLPLLSPHSCKQVIFLPSRIQTNESSSKMCCTPLVSIDTDNSS</sequence>
<name>A0A818MGL1_9BILA</name>
<dbReference type="Pfam" id="PF00010">
    <property type="entry name" value="HLH"/>
    <property type="match status" value="1"/>
</dbReference>
<evidence type="ECO:0000259" key="1">
    <source>
        <dbReference type="Pfam" id="PF00010"/>
    </source>
</evidence>
<gene>
    <name evidence="2" type="ORF">FME351_LOCUS21086</name>
    <name evidence="3" type="ORF">TSG867_LOCUS26847</name>
</gene>
<evidence type="ECO:0000313" key="2">
    <source>
        <dbReference type="EMBL" id="CAF3583681.1"/>
    </source>
</evidence>
<dbReference type="InterPro" id="IPR036638">
    <property type="entry name" value="HLH_DNA-bd_sf"/>
</dbReference>
<dbReference type="AlphaFoldDB" id="A0A818MGL1"/>
<reference evidence="2" key="1">
    <citation type="submission" date="2021-02" db="EMBL/GenBank/DDBJ databases">
        <authorList>
            <person name="Nowell W R."/>
        </authorList>
    </citation>
    <scope>NUCLEOTIDE SEQUENCE</scope>
</reference>
<dbReference type="Proteomes" id="UP000663869">
    <property type="component" value="Unassembled WGS sequence"/>
</dbReference>
<dbReference type="SUPFAM" id="SSF47459">
    <property type="entry name" value="HLH, helix-loop-helix DNA-binding domain"/>
    <property type="match status" value="1"/>
</dbReference>
<dbReference type="Gene3D" id="4.10.280.10">
    <property type="entry name" value="Helix-loop-helix DNA-binding domain"/>
    <property type="match status" value="1"/>
</dbReference>
<proteinExistence type="predicted"/>
<feature type="domain" description="BHLH" evidence="1">
    <location>
        <begin position="13"/>
        <end position="54"/>
    </location>
</feature>
<dbReference type="Proteomes" id="UP000663862">
    <property type="component" value="Unassembled WGS sequence"/>
</dbReference>
<dbReference type="GO" id="GO:0046983">
    <property type="term" value="F:protein dimerization activity"/>
    <property type="evidence" value="ECO:0007669"/>
    <property type="project" value="InterPro"/>
</dbReference>
<dbReference type="EMBL" id="CAJNYU010002682">
    <property type="protein sequence ID" value="CAF3583681.1"/>
    <property type="molecule type" value="Genomic_DNA"/>
</dbReference>
<accession>A0A818MGL1</accession>
<evidence type="ECO:0000313" key="3">
    <source>
        <dbReference type="EMBL" id="CAF4585337.1"/>
    </source>
</evidence>
<evidence type="ECO:0000313" key="4">
    <source>
        <dbReference type="Proteomes" id="UP000663869"/>
    </source>
</evidence>
<organism evidence="2 4">
    <name type="scientific">Rotaria socialis</name>
    <dbReference type="NCBI Taxonomy" id="392032"/>
    <lineage>
        <taxon>Eukaryota</taxon>
        <taxon>Metazoa</taxon>
        <taxon>Spiralia</taxon>
        <taxon>Gnathifera</taxon>
        <taxon>Rotifera</taxon>
        <taxon>Eurotatoria</taxon>
        <taxon>Bdelloidea</taxon>
        <taxon>Philodinida</taxon>
        <taxon>Philodinidae</taxon>
        <taxon>Rotaria</taxon>
    </lineage>
</organism>
<dbReference type="EMBL" id="CAJOBQ010002918">
    <property type="protein sequence ID" value="CAF4585337.1"/>
    <property type="molecule type" value="Genomic_DNA"/>
</dbReference>